<comment type="caution">
    <text evidence="1">The sequence shown here is derived from an EMBL/GenBank/DDBJ whole genome shotgun (WGS) entry which is preliminary data.</text>
</comment>
<dbReference type="AlphaFoldDB" id="A0AAD1XYB8"/>
<accession>A0AAD1XYB8</accession>
<dbReference type="Proteomes" id="UP001295684">
    <property type="component" value="Unassembled WGS sequence"/>
</dbReference>
<sequence>MVRDPESSHPLNYAGIFNRTPNHYTIKSFSGGGIGGRYQECTTEMYFYIRAKGGSLDIVPQK</sequence>
<evidence type="ECO:0000313" key="2">
    <source>
        <dbReference type="Proteomes" id="UP001295684"/>
    </source>
</evidence>
<protein>
    <submittedName>
        <fullName evidence="1">Uncharacterized protein</fullName>
    </submittedName>
</protein>
<reference evidence="1" key="1">
    <citation type="submission" date="2023-07" db="EMBL/GenBank/DDBJ databases">
        <authorList>
            <consortium name="AG Swart"/>
            <person name="Singh M."/>
            <person name="Singh A."/>
            <person name="Seah K."/>
            <person name="Emmerich C."/>
        </authorList>
    </citation>
    <scope>NUCLEOTIDE SEQUENCE</scope>
    <source>
        <strain evidence="1">DP1</strain>
    </source>
</reference>
<evidence type="ECO:0000313" key="1">
    <source>
        <dbReference type="EMBL" id="CAI2381039.1"/>
    </source>
</evidence>
<dbReference type="EMBL" id="CAMPGE010023061">
    <property type="protein sequence ID" value="CAI2381039.1"/>
    <property type="molecule type" value="Genomic_DNA"/>
</dbReference>
<keyword evidence="2" id="KW-1185">Reference proteome</keyword>
<proteinExistence type="predicted"/>
<gene>
    <name evidence="1" type="ORF">ECRASSUSDP1_LOCUS22483</name>
</gene>
<name>A0AAD1XYB8_EUPCR</name>
<organism evidence="1 2">
    <name type="scientific">Euplotes crassus</name>
    <dbReference type="NCBI Taxonomy" id="5936"/>
    <lineage>
        <taxon>Eukaryota</taxon>
        <taxon>Sar</taxon>
        <taxon>Alveolata</taxon>
        <taxon>Ciliophora</taxon>
        <taxon>Intramacronucleata</taxon>
        <taxon>Spirotrichea</taxon>
        <taxon>Hypotrichia</taxon>
        <taxon>Euplotida</taxon>
        <taxon>Euplotidae</taxon>
        <taxon>Moneuplotes</taxon>
    </lineage>
</organism>